<dbReference type="AlphaFoldDB" id="A0A0L6U5T2"/>
<accession>A0A0L6U5T2</accession>
<feature type="chain" id="PRO_5005567727" evidence="1">
    <location>
        <begin position="18"/>
        <end position="64"/>
    </location>
</feature>
<sequence length="64" mass="7641">MLFLLSLTVHVLIYILQYDLESCVSIQFQRKKKNKRKKKKIEKQKTKENGTLGQRLHFIFSAQC</sequence>
<evidence type="ECO:0000313" key="3">
    <source>
        <dbReference type="Proteomes" id="UP000037035"/>
    </source>
</evidence>
<dbReference type="Proteomes" id="UP000037035">
    <property type="component" value="Unassembled WGS sequence"/>
</dbReference>
<organism evidence="2 3">
    <name type="scientific">Puccinia sorghi</name>
    <dbReference type="NCBI Taxonomy" id="27349"/>
    <lineage>
        <taxon>Eukaryota</taxon>
        <taxon>Fungi</taxon>
        <taxon>Dikarya</taxon>
        <taxon>Basidiomycota</taxon>
        <taxon>Pucciniomycotina</taxon>
        <taxon>Pucciniomycetes</taxon>
        <taxon>Pucciniales</taxon>
        <taxon>Pucciniaceae</taxon>
        <taxon>Puccinia</taxon>
    </lineage>
</organism>
<comment type="caution">
    <text evidence="2">The sequence shown here is derived from an EMBL/GenBank/DDBJ whole genome shotgun (WGS) entry which is preliminary data.</text>
</comment>
<keyword evidence="3" id="KW-1185">Reference proteome</keyword>
<keyword evidence="1" id="KW-0732">Signal</keyword>
<gene>
    <name evidence="2" type="ORF">VP01_978g4</name>
</gene>
<evidence type="ECO:0000313" key="2">
    <source>
        <dbReference type="EMBL" id="KNZ43861.1"/>
    </source>
</evidence>
<dbReference type="EMBL" id="LAVV01015480">
    <property type="protein sequence ID" value="KNZ43861.1"/>
    <property type="molecule type" value="Genomic_DNA"/>
</dbReference>
<dbReference type="VEuPathDB" id="FungiDB:VP01_978g4"/>
<reference evidence="2 3" key="1">
    <citation type="submission" date="2015-08" db="EMBL/GenBank/DDBJ databases">
        <title>Next Generation Sequencing and Analysis of the Genome of Puccinia sorghi L Schw, the Causal Agent of Maize Common Rust.</title>
        <authorList>
            <person name="Rochi L."/>
            <person name="Burguener G."/>
            <person name="Darino M."/>
            <person name="Turjanski A."/>
            <person name="Kreff E."/>
            <person name="Dieguez M.J."/>
            <person name="Sacco F."/>
        </authorList>
    </citation>
    <scope>NUCLEOTIDE SEQUENCE [LARGE SCALE GENOMIC DNA]</scope>
    <source>
        <strain evidence="2 3">RO10H11247</strain>
    </source>
</reference>
<feature type="signal peptide" evidence="1">
    <location>
        <begin position="1"/>
        <end position="17"/>
    </location>
</feature>
<protein>
    <submittedName>
        <fullName evidence="2">Putative signal peptide protein</fullName>
    </submittedName>
</protein>
<proteinExistence type="predicted"/>
<name>A0A0L6U5T2_9BASI</name>
<evidence type="ECO:0000256" key="1">
    <source>
        <dbReference type="SAM" id="SignalP"/>
    </source>
</evidence>